<feature type="binding site" evidence="11">
    <location>
        <position position="77"/>
    </location>
    <ligand>
        <name>Mg(2+)</name>
        <dbReference type="ChEBI" id="CHEBI:18420"/>
    </ligand>
</feature>
<evidence type="ECO:0000256" key="9">
    <source>
        <dbReference type="ARBA" id="ARBA00022801"/>
    </source>
</evidence>
<evidence type="ECO:0000256" key="11">
    <source>
        <dbReference type="HAMAP-Rule" id="MF_01021"/>
    </source>
</evidence>
<evidence type="ECO:0000256" key="10">
    <source>
        <dbReference type="ARBA" id="ARBA00023102"/>
    </source>
</evidence>
<dbReference type="GO" id="GO:0005737">
    <property type="term" value="C:cytoplasm"/>
    <property type="evidence" value="ECO:0007669"/>
    <property type="project" value="UniProtKB-SubCell"/>
</dbReference>
<organism evidence="13 14">
    <name type="scientific">Pelotomaculum isophthalicicum JI</name>
    <dbReference type="NCBI Taxonomy" id="947010"/>
    <lineage>
        <taxon>Bacteria</taxon>
        <taxon>Bacillati</taxon>
        <taxon>Bacillota</taxon>
        <taxon>Clostridia</taxon>
        <taxon>Eubacteriales</taxon>
        <taxon>Desulfotomaculaceae</taxon>
        <taxon>Pelotomaculum</taxon>
    </lineage>
</organism>
<keyword evidence="8 11" id="KW-0028">Amino-acid biosynthesis</keyword>
<dbReference type="Proteomes" id="UP001154312">
    <property type="component" value="Unassembled WGS sequence"/>
</dbReference>
<dbReference type="RefSeq" id="WP_277442426.1">
    <property type="nucleotide sequence ID" value="NZ_JAKOAV010000003.1"/>
</dbReference>
<comment type="subunit">
    <text evidence="11">Homodimer.</text>
</comment>
<evidence type="ECO:0000313" key="14">
    <source>
        <dbReference type="Proteomes" id="UP001154312"/>
    </source>
</evidence>
<evidence type="ECO:0000259" key="12">
    <source>
        <dbReference type="Pfam" id="PF01502"/>
    </source>
</evidence>
<evidence type="ECO:0000256" key="2">
    <source>
        <dbReference type="ARBA" id="ARBA00001460"/>
    </source>
</evidence>
<dbReference type="InterPro" id="IPR026660">
    <property type="entry name" value="PRA-CH"/>
</dbReference>
<evidence type="ECO:0000256" key="4">
    <source>
        <dbReference type="ARBA" id="ARBA00005204"/>
    </source>
</evidence>
<comment type="caution">
    <text evidence="13">The sequence shown here is derived from an EMBL/GenBank/DDBJ whole genome shotgun (WGS) entry which is preliminary data.</text>
</comment>
<comment type="cofactor">
    <cofactor evidence="11">
        <name>Zn(2+)</name>
        <dbReference type="ChEBI" id="CHEBI:29105"/>
    </cofactor>
    <text evidence="11">Binds 1 zinc ion per subunit.</text>
</comment>
<comment type="similarity">
    <text evidence="6">In the N-terminal section; belongs to the PRA-CH family.</text>
</comment>
<dbReference type="PANTHER" id="PTHR42945:SF1">
    <property type="entry name" value="HISTIDINE BIOSYNTHESIS BIFUNCTIONAL PROTEIN HIS7"/>
    <property type="match status" value="1"/>
</dbReference>
<dbReference type="SUPFAM" id="SSF141734">
    <property type="entry name" value="HisI-like"/>
    <property type="match status" value="1"/>
</dbReference>
<comment type="catalytic activity">
    <reaction evidence="2">
        <text>1-(5-phospho-beta-D-ribosyl)-ATP + H2O = 1-(5-phospho-beta-D-ribosyl)-5'-AMP + diphosphate + H(+)</text>
        <dbReference type="Rhea" id="RHEA:22828"/>
        <dbReference type="ChEBI" id="CHEBI:15377"/>
        <dbReference type="ChEBI" id="CHEBI:15378"/>
        <dbReference type="ChEBI" id="CHEBI:33019"/>
        <dbReference type="ChEBI" id="CHEBI:59457"/>
        <dbReference type="ChEBI" id="CHEBI:73183"/>
        <dbReference type="EC" id="3.6.1.31"/>
    </reaction>
</comment>
<comment type="pathway">
    <text evidence="4">Amino-acid biosynthesis; L-histidine biosynthesis; L-histidine from 5-phospho-alpha-D-ribose 1-diphosphate: step 2/9.</text>
</comment>
<evidence type="ECO:0000256" key="5">
    <source>
        <dbReference type="ARBA" id="ARBA00007731"/>
    </source>
</evidence>
<feature type="binding site" evidence="11">
    <location>
        <position position="92"/>
    </location>
    <ligand>
        <name>Zn(2+)</name>
        <dbReference type="ChEBI" id="CHEBI:29105"/>
        <note>ligand shared between dimeric partners</note>
    </ligand>
</feature>
<dbReference type="Pfam" id="PF01502">
    <property type="entry name" value="PRA-CH"/>
    <property type="match status" value="1"/>
</dbReference>
<keyword evidence="11" id="KW-0862">Zinc</keyword>
<dbReference type="GO" id="GO:0000105">
    <property type="term" value="P:L-histidine biosynthetic process"/>
    <property type="evidence" value="ECO:0007669"/>
    <property type="project" value="UniProtKB-UniRule"/>
</dbReference>
<comment type="catalytic activity">
    <reaction evidence="1 11">
        <text>1-(5-phospho-beta-D-ribosyl)-5'-AMP + H2O = 1-(5-phospho-beta-D-ribosyl)-5-[(5-phospho-beta-D-ribosylamino)methylideneamino]imidazole-4-carboxamide</text>
        <dbReference type="Rhea" id="RHEA:20049"/>
        <dbReference type="ChEBI" id="CHEBI:15377"/>
        <dbReference type="ChEBI" id="CHEBI:58435"/>
        <dbReference type="ChEBI" id="CHEBI:59457"/>
        <dbReference type="EC" id="3.5.4.19"/>
    </reaction>
</comment>
<dbReference type="EMBL" id="JAKOAV010000003">
    <property type="protein sequence ID" value="MDF9407231.1"/>
    <property type="molecule type" value="Genomic_DNA"/>
</dbReference>
<sequence>MDLSMIKYNEAGLVPAIVQDANNGEVLMMAYMNQASLEKTLATGETWFWSRSRKVFWHKGETSGNVQRVKEVFYDCDRDTLLFKVEQQGAACHEGYRTCFHYRMERDGTVTIVGEKLFDPDQVYGKQS</sequence>
<comment type="pathway">
    <text evidence="3 11">Amino-acid biosynthesis; L-histidine biosynthesis; L-histidine from 5-phospho-alpha-D-ribose 1-diphosphate: step 3/9.</text>
</comment>
<keyword evidence="10 11" id="KW-0368">Histidine biosynthesis</keyword>
<dbReference type="GO" id="GO:0004635">
    <property type="term" value="F:phosphoribosyl-AMP cyclohydrolase activity"/>
    <property type="evidence" value="ECO:0007669"/>
    <property type="project" value="UniProtKB-UniRule"/>
</dbReference>
<dbReference type="InterPro" id="IPR038019">
    <property type="entry name" value="PRib_AMP_CycHydrolase_sf"/>
</dbReference>
<dbReference type="GO" id="GO:0008270">
    <property type="term" value="F:zinc ion binding"/>
    <property type="evidence" value="ECO:0007669"/>
    <property type="project" value="UniProtKB-UniRule"/>
</dbReference>
<dbReference type="PANTHER" id="PTHR42945">
    <property type="entry name" value="HISTIDINE BIOSYNTHESIS BIFUNCTIONAL PROTEIN"/>
    <property type="match status" value="1"/>
</dbReference>
<gene>
    <name evidence="11 13" type="primary">hisI</name>
    <name evidence="13" type="ORF">L7E55_02480</name>
</gene>
<dbReference type="AlphaFoldDB" id="A0A9X4H105"/>
<dbReference type="GO" id="GO:0000287">
    <property type="term" value="F:magnesium ion binding"/>
    <property type="evidence" value="ECO:0007669"/>
    <property type="project" value="UniProtKB-UniRule"/>
</dbReference>
<feature type="domain" description="Phosphoribosyl-AMP cyclohydrolase" evidence="12">
    <location>
        <begin position="28"/>
        <end position="101"/>
    </location>
</feature>
<dbReference type="HAMAP" id="MF_01021">
    <property type="entry name" value="HisI"/>
    <property type="match status" value="1"/>
</dbReference>
<feature type="binding site" evidence="11">
    <location>
        <position position="79"/>
    </location>
    <ligand>
        <name>Mg(2+)</name>
        <dbReference type="ChEBI" id="CHEBI:18420"/>
    </ligand>
</feature>
<keyword evidence="9 11" id="KW-0378">Hydrolase</keyword>
<feature type="binding site" evidence="11">
    <location>
        <position position="75"/>
    </location>
    <ligand>
        <name>Mg(2+)</name>
        <dbReference type="ChEBI" id="CHEBI:18420"/>
    </ligand>
</feature>
<dbReference type="InterPro" id="IPR002496">
    <property type="entry name" value="PRib_AMP_CycHydrolase_dom"/>
</dbReference>
<comment type="cofactor">
    <cofactor evidence="11">
        <name>Mg(2+)</name>
        <dbReference type="ChEBI" id="CHEBI:18420"/>
    </cofactor>
    <text evidence="11">Binds 1 Mg(2+) ion per subunit.</text>
</comment>
<dbReference type="Gene3D" id="3.10.20.810">
    <property type="entry name" value="Phosphoribosyl-AMP cyclohydrolase"/>
    <property type="match status" value="1"/>
</dbReference>
<dbReference type="NCBIfam" id="NF000768">
    <property type="entry name" value="PRK00051.1"/>
    <property type="match status" value="1"/>
</dbReference>
<evidence type="ECO:0000256" key="6">
    <source>
        <dbReference type="ARBA" id="ARBA00008299"/>
    </source>
</evidence>
<keyword evidence="7 11" id="KW-0963">Cytoplasm</keyword>
<dbReference type="FunFam" id="3.10.20.810:FF:000001">
    <property type="entry name" value="Histidine biosynthesis bifunctional protein HisIE"/>
    <property type="match status" value="1"/>
</dbReference>
<evidence type="ECO:0000256" key="7">
    <source>
        <dbReference type="ARBA" id="ARBA00022490"/>
    </source>
</evidence>
<comment type="function">
    <text evidence="11">Catalyzes the hydrolysis of the adenine ring of phosphoribosyl-AMP.</text>
</comment>
<keyword evidence="11" id="KW-0460">Magnesium</keyword>
<feature type="binding site" evidence="11">
    <location>
        <position position="99"/>
    </location>
    <ligand>
        <name>Zn(2+)</name>
        <dbReference type="ChEBI" id="CHEBI:29105"/>
        <note>ligand shared between dimeric partners</note>
    </ligand>
</feature>
<evidence type="ECO:0000256" key="1">
    <source>
        <dbReference type="ARBA" id="ARBA00000024"/>
    </source>
</evidence>
<keyword evidence="11" id="KW-0479">Metal-binding</keyword>
<keyword evidence="14" id="KW-1185">Reference proteome</keyword>
<name>A0A9X4H105_9FIRM</name>
<comment type="similarity">
    <text evidence="11">Belongs to the PRA-CH family.</text>
</comment>
<protein>
    <recommendedName>
        <fullName evidence="11">Phosphoribosyl-AMP cyclohydrolase</fullName>
        <shortName evidence="11">PRA-CH</shortName>
        <ecNumber evidence="11">3.5.4.19</ecNumber>
    </recommendedName>
</protein>
<accession>A0A9X4H105</accession>
<evidence type="ECO:0000256" key="8">
    <source>
        <dbReference type="ARBA" id="ARBA00022605"/>
    </source>
</evidence>
<dbReference type="GO" id="GO:0004636">
    <property type="term" value="F:phosphoribosyl-ATP diphosphatase activity"/>
    <property type="evidence" value="ECO:0007669"/>
    <property type="project" value="UniProtKB-EC"/>
</dbReference>
<dbReference type="EC" id="3.5.4.19" evidence="11"/>
<evidence type="ECO:0000256" key="3">
    <source>
        <dbReference type="ARBA" id="ARBA00005169"/>
    </source>
</evidence>
<comment type="subcellular location">
    <subcellularLocation>
        <location evidence="11">Cytoplasm</location>
    </subcellularLocation>
</comment>
<reference evidence="13" key="1">
    <citation type="submission" date="2022-02" db="EMBL/GenBank/DDBJ databases">
        <authorList>
            <person name="Leng L."/>
        </authorList>
    </citation>
    <scope>NUCLEOTIDE SEQUENCE</scope>
    <source>
        <strain evidence="13">JI</strain>
    </source>
</reference>
<proteinExistence type="inferred from homology"/>
<evidence type="ECO:0000313" key="13">
    <source>
        <dbReference type="EMBL" id="MDF9407231.1"/>
    </source>
</evidence>
<feature type="binding site" evidence="11">
    <location>
        <position position="76"/>
    </location>
    <ligand>
        <name>Zn(2+)</name>
        <dbReference type="ChEBI" id="CHEBI:29105"/>
        <note>ligand shared between dimeric partners</note>
    </ligand>
</feature>
<comment type="similarity">
    <text evidence="5">In the C-terminal section; belongs to the PRA-PH family.</text>
</comment>